<dbReference type="Proteomes" id="UP000326565">
    <property type="component" value="Unassembled WGS sequence"/>
</dbReference>
<accession>A0A5N5XCF0</accession>
<protein>
    <submittedName>
        <fullName evidence="1">Uncharacterized protein</fullName>
    </submittedName>
</protein>
<dbReference type="PANTHER" id="PTHR37540:SF5">
    <property type="entry name" value="TRANSCRIPTION FACTOR DOMAIN-CONTAINING PROTEIN"/>
    <property type="match status" value="1"/>
</dbReference>
<evidence type="ECO:0000313" key="1">
    <source>
        <dbReference type="EMBL" id="KAB8078433.1"/>
    </source>
</evidence>
<name>A0A5N5XCF0_9EURO</name>
<evidence type="ECO:0000313" key="2">
    <source>
        <dbReference type="Proteomes" id="UP000326565"/>
    </source>
</evidence>
<organism evidence="1 2">
    <name type="scientific">Aspergillus leporis</name>
    <dbReference type="NCBI Taxonomy" id="41062"/>
    <lineage>
        <taxon>Eukaryota</taxon>
        <taxon>Fungi</taxon>
        <taxon>Dikarya</taxon>
        <taxon>Ascomycota</taxon>
        <taxon>Pezizomycotina</taxon>
        <taxon>Eurotiomycetes</taxon>
        <taxon>Eurotiomycetidae</taxon>
        <taxon>Eurotiales</taxon>
        <taxon>Aspergillaceae</taxon>
        <taxon>Aspergillus</taxon>
        <taxon>Aspergillus subgen. Circumdati</taxon>
    </lineage>
</organism>
<reference evidence="1 2" key="1">
    <citation type="submission" date="2019-04" db="EMBL/GenBank/DDBJ databases">
        <title>Friends and foes A comparative genomics study of 23 Aspergillus species from section Flavi.</title>
        <authorList>
            <consortium name="DOE Joint Genome Institute"/>
            <person name="Kjaerbolling I."/>
            <person name="Vesth T."/>
            <person name="Frisvad J.C."/>
            <person name="Nybo J.L."/>
            <person name="Theobald S."/>
            <person name="Kildgaard S."/>
            <person name="Isbrandt T."/>
            <person name="Kuo A."/>
            <person name="Sato A."/>
            <person name="Lyhne E.K."/>
            <person name="Kogle M.E."/>
            <person name="Wiebenga A."/>
            <person name="Kun R.S."/>
            <person name="Lubbers R.J."/>
            <person name="Makela M.R."/>
            <person name="Barry K."/>
            <person name="Chovatia M."/>
            <person name="Clum A."/>
            <person name="Daum C."/>
            <person name="Haridas S."/>
            <person name="He G."/>
            <person name="LaButti K."/>
            <person name="Lipzen A."/>
            <person name="Mondo S."/>
            <person name="Riley R."/>
            <person name="Salamov A."/>
            <person name="Simmons B.A."/>
            <person name="Magnuson J.K."/>
            <person name="Henrissat B."/>
            <person name="Mortensen U.H."/>
            <person name="Larsen T.O."/>
            <person name="Devries R.P."/>
            <person name="Grigoriev I.V."/>
            <person name="Machida M."/>
            <person name="Baker S.E."/>
            <person name="Andersen M.R."/>
        </authorList>
    </citation>
    <scope>NUCLEOTIDE SEQUENCE [LARGE SCALE GENOMIC DNA]</scope>
    <source>
        <strain evidence="1 2">CBS 151.66</strain>
    </source>
</reference>
<sequence length="249" mass="28325">MNAIHMLRKPVYPMLNVNGKRLASHLQPALLLFRSHSHHFSRSTAGSSFLDLLSLTPPVKQEIVTAFVNLGEFSSVVQHYSRRPYGPVVLDLLGDSRNLVHHDLLSLPDEHDHVVQIMGYDDQPLEQMELSREIYLACRLSALLYAAQVTFPIPRSGFLREIILSQLCPRLTRLLGQTVSSRLLLWCVVIATISLGEKSEQLTPYMNWLCRELGVDTLEKLLGILHSFAWVEEAAQNRCKELWEKTFPS</sequence>
<gene>
    <name evidence="1" type="ORF">BDV29DRAFT_152758</name>
</gene>
<dbReference type="PANTHER" id="PTHR37540">
    <property type="entry name" value="TRANSCRIPTION FACTOR (ACR-2), PUTATIVE-RELATED-RELATED"/>
    <property type="match status" value="1"/>
</dbReference>
<keyword evidence="2" id="KW-1185">Reference proteome</keyword>
<dbReference type="AlphaFoldDB" id="A0A5N5XCF0"/>
<dbReference type="EMBL" id="ML732158">
    <property type="protein sequence ID" value="KAB8078433.1"/>
    <property type="molecule type" value="Genomic_DNA"/>
</dbReference>
<proteinExistence type="predicted"/>
<dbReference type="OrthoDB" id="3469466at2759"/>